<dbReference type="GeneID" id="27349688"/>
<organism evidence="6 7">
    <name type="scientific">Cladophialophora immunda</name>
    <dbReference type="NCBI Taxonomy" id="569365"/>
    <lineage>
        <taxon>Eukaryota</taxon>
        <taxon>Fungi</taxon>
        <taxon>Dikarya</taxon>
        <taxon>Ascomycota</taxon>
        <taxon>Pezizomycotina</taxon>
        <taxon>Eurotiomycetes</taxon>
        <taxon>Chaetothyriomycetidae</taxon>
        <taxon>Chaetothyriales</taxon>
        <taxon>Herpotrichiellaceae</taxon>
        <taxon>Cladophialophora</taxon>
    </lineage>
</organism>
<dbReference type="SUPFAM" id="SSF51735">
    <property type="entry name" value="NAD(P)-binding Rossmann-fold domains"/>
    <property type="match status" value="1"/>
</dbReference>
<evidence type="ECO:0000256" key="1">
    <source>
        <dbReference type="ARBA" id="ARBA00022857"/>
    </source>
</evidence>
<dbReference type="EMBL" id="KN847045">
    <property type="protein sequence ID" value="KIW24803.1"/>
    <property type="molecule type" value="Genomic_DNA"/>
</dbReference>
<evidence type="ECO:0000256" key="2">
    <source>
        <dbReference type="ARBA" id="ARBA00023002"/>
    </source>
</evidence>
<evidence type="ECO:0000313" key="7">
    <source>
        <dbReference type="Proteomes" id="UP000054466"/>
    </source>
</evidence>
<name>A0A0D2C0D8_9EURO</name>
<reference evidence="6 7" key="1">
    <citation type="submission" date="2015-01" db="EMBL/GenBank/DDBJ databases">
        <title>The Genome Sequence of Cladophialophora immunda CBS83496.</title>
        <authorList>
            <consortium name="The Broad Institute Genomics Platform"/>
            <person name="Cuomo C."/>
            <person name="de Hoog S."/>
            <person name="Gorbushina A."/>
            <person name="Stielow B."/>
            <person name="Teixiera M."/>
            <person name="Abouelleil A."/>
            <person name="Chapman S.B."/>
            <person name="Priest M."/>
            <person name="Young S.K."/>
            <person name="Wortman J."/>
            <person name="Nusbaum C."/>
            <person name="Birren B."/>
        </authorList>
    </citation>
    <scope>NUCLEOTIDE SEQUENCE [LARGE SCALE GENOMIC DNA]</scope>
    <source>
        <strain evidence="6 7">CBS 83496</strain>
    </source>
</reference>
<dbReference type="PANTHER" id="PTHR43296">
    <property type="entry name" value="PEROXISOMAL 2,4-DIENOYL-COA REDUCTASE"/>
    <property type="match status" value="1"/>
</dbReference>
<dbReference type="AlphaFoldDB" id="A0A0D2C0D8"/>
<dbReference type="STRING" id="569365.A0A0D2C0D8"/>
<keyword evidence="1" id="KW-0521">NADP</keyword>
<dbReference type="GO" id="GO:0005777">
    <property type="term" value="C:peroxisome"/>
    <property type="evidence" value="ECO:0007669"/>
    <property type="project" value="TreeGrafter"/>
</dbReference>
<evidence type="ECO:0000256" key="5">
    <source>
        <dbReference type="ARBA" id="ARBA00048340"/>
    </source>
</evidence>
<dbReference type="HOGENOM" id="CLU_010194_1_2_1"/>
<dbReference type="InterPro" id="IPR002347">
    <property type="entry name" value="SDR_fam"/>
</dbReference>
<protein>
    <recommendedName>
        <fullName evidence="3">2,4-dienoyl-CoA reductase [(3E)-enoyl-CoA-producing]</fullName>
        <ecNumber evidence="3">1.3.1.124</ecNumber>
    </recommendedName>
</protein>
<comment type="catalytic activity">
    <reaction evidence="5">
        <text>a (2E,4Z)-dienoyl-CoA + NADPH + H(+) = a 4,5-saturated-(3E)-enoyl-CoA + NADP(+)</text>
        <dbReference type="Rhea" id="RHEA:61892"/>
        <dbReference type="ChEBI" id="CHEBI:15378"/>
        <dbReference type="ChEBI" id="CHEBI:57783"/>
        <dbReference type="ChEBI" id="CHEBI:58349"/>
        <dbReference type="ChEBI" id="CHEBI:85099"/>
        <dbReference type="ChEBI" id="CHEBI:85493"/>
        <dbReference type="EC" id="1.3.1.124"/>
    </reaction>
</comment>
<evidence type="ECO:0000256" key="4">
    <source>
        <dbReference type="ARBA" id="ARBA00048009"/>
    </source>
</evidence>
<sequence>MASSTTNVVSEVWKRGIFENRVVFCTGGNGSICSVQVQALVYLKADACVVGRNVKKTELVAQRIASCRPGCKVLGIGGVDVRKVESLKNAVERCVKELGSLDFLIAGAAGNFLSPLHKLSPNAFKSVIDIDVLGSYNITKLALPHLVSSVQQNNSYSSTPAGRIIYVSATLHYTGIPLQAHASVAKAGIDALSSSVAIECYPNHVRKVSRLFSRRHLKLPRKSLH</sequence>
<gene>
    <name evidence="6" type="ORF">PV07_10494</name>
</gene>
<evidence type="ECO:0000256" key="3">
    <source>
        <dbReference type="ARBA" id="ARBA00026117"/>
    </source>
</evidence>
<dbReference type="PANTHER" id="PTHR43296:SF2">
    <property type="entry name" value="PEROXISOMAL 2,4-DIENOYL-COA REDUCTASE [(3E)-ENOYL-COA-PRODUCING]"/>
    <property type="match status" value="1"/>
</dbReference>
<dbReference type="RefSeq" id="XP_016245019.1">
    <property type="nucleotide sequence ID" value="XM_016397828.1"/>
</dbReference>
<proteinExistence type="predicted"/>
<dbReference type="EC" id="1.3.1.124" evidence="3"/>
<dbReference type="Pfam" id="PF00106">
    <property type="entry name" value="adh_short"/>
    <property type="match status" value="1"/>
</dbReference>
<dbReference type="InterPro" id="IPR045017">
    <property type="entry name" value="DECR2-like"/>
</dbReference>
<dbReference type="GO" id="GO:0008670">
    <property type="term" value="F:2,4-dienoyl-CoA reductase (NADPH) activity"/>
    <property type="evidence" value="ECO:0007669"/>
    <property type="project" value="InterPro"/>
</dbReference>
<accession>A0A0D2C0D8</accession>
<dbReference type="VEuPathDB" id="FungiDB:PV07_10494"/>
<keyword evidence="2" id="KW-0560">Oxidoreductase</keyword>
<dbReference type="Proteomes" id="UP000054466">
    <property type="component" value="Unassembled WGS sequence"/>
</dbReference>
<dbReference type="OrthoDB" id="2136131at2759"/>
<dbReference type="Gene3D" id="3.40.50.720">
    <property type="entry name" value="NAD(P)-binding Rossmann-like Domain"/>
    <property type="match status" value="1"/>
</dbReference>
<dbReference type="GO" id="GO:0009062">
    <property type="term" value="P:fatty acid catabolic process"/>
    <property type="evidence" value="ECO:0007669"/>
    <property type="project" value="InterPro"/>
</dbReference>
<keyword evidence="7" id="KW-1185">Reference proteome</keyword>
<comment type="catalytic activity">
    <reaction evidence="4">
        <text>a (2E,4E)-dienoyl-CoA + NADPH + H(+) = a 4,5-saturated-(3E)-enoyl-CoA + NADP(+)</text>
        <dbReference type="Rhea" id="RHEA:45912"/>
        <dbReference type="ChEBI" id="CHEBI:15378"/>
        <dbReference type="ChEBI" id="CHEBI:57783"/>
        <dbReference type="ChEBI" id="CHEBI:58349"/>
        <dbReference type="ChEBI" id="CHEBI:85101"/>
        <dbReference type="ChEBI" id="CHEBI:85493"/>
        <dbReference type="EC" id="1.3.1.124"/>
    </reaction>
</comment>
<dbReference type="InterPro" id="IPR036291">
    <property type="entry name" value="NAD(P)-bd_dom_sf"/>
</dbReference>
<evidence type="ECO:0000313" key="6">
    <source>
        <dbReference type="EMBL" id="KIW24803.1"/>
    </source>
</evidence>